<dbReference type="GO" id="GO:0005829">
    <property type="term" value="C:cytosol"/>
    <property type="evidence" value="ECO:0007669"/>
    <property type="project" value="TreeGrafter"/>
</dbReference>
<dbReference type="Gene3D" id="3.90.1150.10">
    <property type="entry name" value="Aspartate Aminotransferase, domain 1"/>
    <property type="match status" value="1"/>
</dbReference>
<dbReference type="PANTHER" id="PTHR45229:SF3">
    <property type="entry name" value="BIODEGRADATIVE ARGININE DECARBOXYLASE"/>
    <property type="match status" value="1"/>
</dbReference>
<dbReference type="InterPro" id="IPR000310">
    <property type="entry name" value="Orn/Lys/Arg_deCO2ase_major_dom"/>
</dbReference>
<organism evidence="2 3">
    <name type="scientific">Actinopolyspora biskrensis</name>
    <dbReference type="NCBI Taxonomy" id="1470178"/>
    <lineage>
        <taxon>Bacteria</taxon>
        <taxon>Bacillati</taxon>
        <taxon>Actinomycetota</taxon>
        <taxon>Actinomycetes</taxon>
        <taxon>Actinopolysporales</taxon>
        <taxon>Actinopolysporaceae</taxon>
        <taxon>Actinopolyspora</taxon>
    </lineage>
</organism>
<dbReference type="InterPro" id="IPR011193">
    <property type="entry name" value="Orn/lys/arg_de-COase"/>
</dbReference>
<dbReference type="AlphaFoldDB" id="A0A852YUL8"/>
<dbReference type="EMBL" id="JACBYW010000001">
    <property type="protein sequence ID" value="NYH77760.1"/>
    <property type="molecule type" value="Genomic_DNA"/>
</dbReference>
<reference evidence="2 3" key="1">
    <citation type="submission" date="2020-07" db="EMBL/GenBank/DDBJ databases">
        <title>Genomic Encyclopedia of Type Strains, Phase III (KMG-III): the genomes of soil and plant-associated and newly described type strains.</title>
        <authorList>
            <person name="Whitman W."/>
        </authorList>
    </citation>
    <scope>NUCLEOTIDE SEQUENCE [LARGE SCALE GENOMIC DNA]</scope>
    <source>
        <strain evidence="2 3">CECT 8576</strain>
    </source>
</reference>
<dbReference type="Pfam" id="PF01276">
    <property type="entry name" value="OKR_DC_1"/>
    <property type="match status" value="1"/>
</dbReference>
<dbReference type="InterPro" id="IPR015424">
    <property type="entry name" value="PyrdxlP-dep_Trfase"/>
</dbReference>
<protein>
    <submittedName>
        <fullName evidence="2">Arginine/lysine/ornithine decarboxylase</fullName>
    </submittedName>
</protein>
<dbReference type="GO" id="GO:0006527">
    <property type="term" value="P:L-arginine catabolic process"/>
    <property type="evidence" value="ECO:0007669"/>
    <property type="project" value="TreeGrafter"/>
</dbReference>
<comment type="caution">
    <text evidence="2">The sequence shown here is derived from an EMBL/GenBank/DDBJ whole genome shotgun (WGS) entry which is preliminary data.</text>
</comment>
<dbReference type="InterPro" id="IPR015421">
    <property type="entry name" value="PyrdxlP-dep_Trfase_major"/>
</dbReference>
<dbReference type="GO" id="GO:0008792">
    <property type="term" value="F:arginine decarboxylase activity"/>
    <property type="evidence" value="ECO:0007669"/>
    <property type="project" value="TreeGrafter"/>
</dbReference>
<sequence>MSVSVSRFGSLLDSSGPIGAGERKAAGVFAADETFFFLNGSSGANRTIMHGCVARGEKILVDRNCHKCVCDGITLTGARPEYLPAQRNGYGLPGPVLPGALSRETGRTEGATYAVVTNSTYDGFCYDTNRAADSFAASVRDLHFDEAWFGHAAFLPLYRGRYAMAVSRGEDDQLICSAQSAHKVLAALSQSSMIHVRARRGRVDRHRFNLTYAMHASTSSSYPMLAGLDVAATMLEGGSGPVLIDDVVREAVRFRQGVSAKAETARREDDWFFDIWQPPEVADPVDGKRYSFGNAPAELLRTVPDCWVLDPAEDWHGFSGVEICSQRWCPDWWTSTRTTTVVSLCPASRPGRRIT</sequence>
<name>A0A852YUL8_9ACTN</name>
<dbReference type="GO" id="GO:0030170">
    <property type="term" value="F:pyridoxal phosphate binding"/>
    <property type="evidence" value="ECO:0007669"/>
    <property type="project" value="TreeGrafter"/>
</dbReference>
<dbReference type="Proteomes" id="UP000548304">
    <property type="component" value="Unassembled WGS sequence"/>
</dbReference>
<dbReference type="Gene3D" id="3.40.640.10">
    <property type="entry name" value="Type I PLP-dependent aspartate aminotransferase-like (Major domain)"/>
    <property type="match status" value="1"/>
</dbReference>
<dbReference type="PROSITE" id="PS00703">
    <property type="entry name" value="OKR_DC_1"/>
    <property type="match status" value="1"/>
</dbReference>
<dbReference type="SUPFAM" id="SSF53383">
    <property type="entry name" value="PLP-dependent transferases"/>
    <property type="match status" value="1"/>
</dbReference>
<keyword evidence="3" id="KW-1185">Reference proteome</keyword>
<evidence type="ECO:0000313" key="3">
    <source>
        <dbReference type="Proteomes" id="UP000548304"/>
    </source>
</evidence>
<evidence type="ECO:0000313" key="2">
    <source>
        <dbReference type="EMBL" id="NYH77760.1"/>
    </source>
</evidence>
<accession>A0A852YUL8</accession>
<evidence type="ECO:0000259" key="1">
    <source>
        <dbReference type="PROSITE" id="PS00703"/>
    </source>
</evidence>
<dbReference type="PANTHER" id="PTHR45229">
    <property type="entry name" value="CONSTITUTIVE ORNITHINE DECARBOXYLASE"/>
    <property type="match status" value="1"/>
</dbReference>
<dbReference type="InterPro" id="IPR015422">
    <property type="entry name" value="PyrdxlP-dep_Trfase_small"/>
</dbReference>
<gene>
    <name evidence="2" type="ORF">FHR84_001074</name>
</gene>
<proteinExistence type="predicted"/>
<dbReference type="RefSeq" id="WP_179534232.1">
    <property type="nucleotide sequence ID" value="NZ_JACBYW010000001.1"/>
</dbReference>
<feature type="domain" description="Orn/Lys/Arg decarboxylases family 1 pyridoxal-P attachment site" evidence="1">
    <location>
        <begin position="178"/>
        <end position="192"/>
    </location>
</feature>